<feature type="compositionally biased region" description="Low complexity" evidence="1">
    <location>
        <begin position="33"/>
        <end position="44"/>
    </location>
</feature>
<dbReference type="Proteomes" id="UP000467841">
    <property type="component" value="Unassembled WGS sequence"/>
</dbReference>
<feature type="region of interest" description="Disordered" evidence="1">
    <location>
        <begin position="32"/>
        <end position="51"/>
    </location>
</feature>
<evidence type="ECO:0000313" key="2">
    <source>
        <dbReference type="EMBL" id="CAA7017722.1"/>
    </source>
</evidence>
<comment type="caution">
    <text evidence="2">The sequence shown here is derived from an EMBL/GenBank/DDBJ whole genome shotgun (WGS) entry which is preliminary data.</text>
</comment>
<evidence type="ECO:0000313" key="3">
    <source>
        <dbReference type="Proteomes" id="UP000467841"/>
    </source>
</evidence>
<dbReference type="EMBL" id="CACVBM020000333">
    <property type="protein sequence ID" value="CAA7017722.1"/>
    <property type="molecule type" value="Genomic_DNA"/>
</dbReference>
<protein>
    <submittedName>
        <fullName evidence="2">Uncharacterized protein</fullName>
    </submittedName>
</protein>
<name>A0A6D2HPL6_9BRAS</name>
<keyword evidence="3" id="KW-1185">Reference proteome</keyword>
<accession>A0A6D2HPL6</accession>
<proteinExistence type="predicted"/>
<dbReference type="AlphaFoldDB" id="A0A6D2HPL6"/>
<evidence type="ECO:0000256" key="1">
    <source>
        <dbReference type="SAM" id="MobiDB-lite"/>
    </source>
</evidence>
<gene>
    <name evidence="2" type="ORF">MERR_LOCUS4957</name>
</gene>
<feature type="region of interest" description="Disordered" evidence="1">
    <location>
        <begin position="1"/>
        <end position="21"/>
    </location>
</feature>
<dbReference type="OrthoDB" id="1101222at2759"/>
<organism evidence="2 3">
    <name type="scientific">Microthlaspi erraticum</name>
    <dbReference type="NCBI Taxonomy" id="1685480"/>
    <lineage>
        <taxon>Eukaryota</taxon>
        <taxon>Viridiplantae</taxon>
        <taxon>Streptophyta</taxon>
        <taxon>Embryophyta</taxon>
        <taxon>Tracheophyta</taxon>
        <taxon>Spermatophyta</taxon>
        <taxon>Magnoliopsida</taxon>
        <taxon>eudicotyledons</taxon>
        <taxon>Gunneridae</taxon>
        <taxon>Pentapetalae</taxon>
        <taxon>rosids</taxon>
        <taxon>malvids</taxon>
        <taxon>Brassicales</taxon>
        <taxon>Brassicaceae</taxon>
        <taxon>Coluteocarpeae</taxon>
        <taxon>Microthlaspi</taxon>
    </lineage>
</organism>
<sequence length="116" mass="13009">MKEDERLDSSSKSSSSTSLPVSYGVDYEQYDISSSPSLSQPFSPEGSSNRSRVLENNLSSAFSLDHNNSFLILSRDRPCSCLQHVFLQIPVDSAEMLWLPLLDFLLPLLQFIFGLM</sequence>
<reference evidence="2" key="1">
    <citation type="submission" date="2020-01" db="EMBL/GenBank/DDBJ databases">
        <authorList>
            <person name="Mishra B."/>
        </authorList>
    </citation>
    <scope>NUCLEOTIDE SEQUENCE [LARGE SCALE GENOMIC DNA]</scope>
</reference>